<feature type="domain" description="BRCT" evidence="1">
    <location>
        <begin position="10"/>
        <end position="57"/>
    </location>
</feature>
<evidence type="ECO:0000313" key="3">
    <source>
        <dbReference type="Proteomes" id="UP000037696"/>
    </source>
</evidence>
<comment type="caution">
    <text evidence="2">The sequence shown here is derived from an EMBL/GenBank/DDBJ whole genome shotgun (WGS) entry which is preliminary data.</text>
</comment>
<dbReference type="OrthoDB" id="446168at2759"/>
<dbReference type="SUPFAM" id="SSF52113">
    <property type="entry name" value="BRCT domain"/>
    <property type="match status" value="1"/>
</dbReference>
<organism evidence="2 3">
    <name type="scientific">Penicillium nordicum</name>
    <dbReference type="NCBI Taxonomy" id="229535"/>
    <lineage>
        <taxon>Eukaryota</taxon>
        <taxon>Fungi</taxon>
        <taxon>Dikarya</taxon>
        <taxon>Ascomycota</taxon>
        <taxon>Pezizomycotina</taxon>
        <taxon>Eurotiomycetes</taxon>
        <taxon>Eurotiomycetidae</taxon>
        <taxon>Eurotiales</taxon>
        <taxon>Aspergillaceae</taxon>
        <taxon>Penicillium</taxon>
    </lineage>
</organism>
<dbReference type="InterPro" id="IPR001357">
    <property type="entry name" value="BRCT_dom"/>
</dbReference>
<dbReference type="EMBL" id="LHQQ01000400">
    <property type="protein sequence ID" value="KOS36726.1"/>
    <property type="molecule type" value="Genomic_DNA"/>
</dbReference>
<sequence>MSIFEIPSCPGICRPKAMQLMKKYGGNVVGVPSSKTNYVILGVDSGSKKLEIINENGLFELVRGLPANRCDGKAAEKYAKLQFDKVEIRAIPKLMFMA</sequence>
<name>A0A0M8NPH8_9EURO</name>
<proteinExistence type="predicted"/>
<accession>A0A0M8NPH8</accession>
<evidence type="ECO:0000313" key="2">
    <source>
        <dbReference type="EMBL" id="KOS36726.1"/>
    </source>
</evidence>
<dbReference type="Gene3D" id="3.40.50.10190">
    <property type="entry name" value="BRCT domain"/>
    <property type="match status" value="1"/>
</dbReference>
<protein>
    <recommendedName>
        <fullName evidence="1">BRCT domain-containing protein</fullName>
    </recommendedName>
</protein>
<dbReference type="STRING" id="229535.A0A0M8NPH8"/>
<dbReference type="Proteomes" id="UP000037696">
    <property type="component" value="Unassembled WGS sequence"/>
</dbReference>
<evidence type="ECO:0000259" key="1">
    <source>
        <dbReference type="Pfam" id="PF00533"/>
    </source>
</evidence>
<dbReference type="InterPro" id="IPR036420">
    <property type="entry name" value="BRCT_dom_sf"/>
</dbReference>
<dbReference type="AlphaFoldDB" id="A0A0M8NPH8"/>
<reference evidence="2 3" key="1">
    <citation type="submission" date="2015-08" db="EMBL/GenBank/DDBJ databases">
        <title>Genome sequencing of Penicillium nordicum.</title>
        <authorList>
            <person name="Nguyen H.D."/>
            <person name="Seifert K.A."/>
        </authorList>
    </citation>
    <scope>NUCLEOTIDE SEQUENCE [LARGE SCALE GENOMIC DNA]</scope>
    <source>
        <strain evidence="2 3">DAOMC 185683</strain>
    </source>
</reference>
<dbReference type="Pfam" id="PF00533">
    <property type="entry name" value="BRCT"/>
    <property type="match status" value="1"/>
</dbReference>
<keyword evidence="3" id="KW-1185">Reference proteome</keyword>
<gene>
    <name evidence="2" type="ORF">ACN38_g12515</name>
</gene>